<evidence type="ECO:0000313" key="2">
    <source>
        <dbReference type="EMBL" id="EHL13757.1"/>
    </source>
</evidence>
<dbReference type="GO" id="GO:0071111">
    <property type="term" value="F:cyclic-guanylate-specific phosphodiesterase activity"/>
    <property type="evidence" value="ECO:0007669"/>
    <property type="project" value="InterPro"/>
</dbReference>
<protein>
    <recommendedName>
        <fullName evidence="1">EAL domain-containing protein</fullName>
    </recommendedName>
</protein>
<name>G9WKB5_9FIRM</name>
<sequence length="593" mass="69435">MERVHNDGRDKKGIRSYTHSKKEKRNLARLELEKHIESHIEEAIAEKQVKVYLQPNVRGLTQRVCGAEALSRWIDPKYGMIYPGDFISVLEKTLKIHLLDLYVFREICKNLGERLERKETVFPISLNFSRLDFNIGDFLDQLESIVEQYHVPKNLLHIEVTESVVMHNEGYMKYVVKKLHELGYQVWMDDFGSGYSSLNLLKEFEFDTFKIDMRFLSDMGKKSLIIIYSILYMAKEIGIHTVAEGVETEEQFRFLKHAGCERMQGYYFGRPEPMENWLSDLIEKNGVESRKEDYLFDQVGLVNIISPTPFVLDRLDDSPNIYGFETVIPIAVCSETGGKICHLNFTEPYRDNLLDLGYAGTHDFQDALNNRKVLLAEKIRDIMMLARDSMEVESMDFISSGKHCHLQARLVTSMDECFIYLIRIDVLTNNRVFRKIKDMNDTLRTLYSVYDMVILLNLRSDTLLPVYMCELFDRIEESDNLSAEINKYVYKNVHPEDKEHCRAFLNPQDMWERLKDSEEGFLLSYFRSRNKHGKFVWKRFVLVRSYDIGDEEKVVLGVHALSMDKLSILLQESKSFFSEDFNEESEGALDFFK</sequence>
<gene>
    <name evidence="2" type="ORF">HMPREF9625_01822</name>
</gene>
<dbReference type="PANTHER" id="PTHR33121">
    <property type="entry name" value="CYCLIC DI-GMP PHOSPHODIESTERASE PDEF"/>
    <property type="match status" value="1"/>
</dbReference>
<dbReference type="SMART" id="SM00052">
    <property type="entry name" value="EAL"/>
    <property type="match status" value="1"/>
</dbReference>
<accession>G9WKB5</accession>
<dbReference type="RefSeq" id="WP_009535661.1">
    <property type="nucleotide sequence ID" value="NZ_KE148312.1"/>
</dbReference>
<dbReference type="PATRIC" id="fig|796943.3.peg.167"/>
<feature type="domain" description="EAL" evidence="1">
    <location>
        <begin position="33"/>
        <end position="285"/>
    </location>
</feature>
<dbReference type="PROSITE" id="PS50883">
    <property type="entry name" value="EAL"/>
    <property type="match status" value="1"/>
</dbReference>
<dbReference type="Proteomes" id="UP000018461">
    <property type="component" value="Unassembled WGS sequence"/>
</dbReference>
<dbReference type="Pfam" id="PF00563">
    <property type="entry name" value="EAL"/>
    <property type="match status" value="1"/>
</dbReference>
<dbReference type="CDD" id="cd01948">
    <property type="entry name" value="EAL"/>
    <property type="match status" value="1"/>
</dbReference>
<evidence type="ECO:0000313" key="3">
    <source>
        <dbReference type="Proteomes" id="UP000018461"/>
    </source>
</evidence>
<dbReference type="Gene3D" id="3.20.20.450">
    <property type="entry name" value="EAL domain"/>
    <property type="match status" value="1"/>
</dbReference>
<dbReference type="AlphaFoldDB" id="G9WKB5"/>
<dbReference type="EMBL" id="AFZC02000002">
    <property type="protein sequence ID" value="EHL13757.1"/>
    <property type="molecule type" value="Genomic_DNA"/>
</dbReference>
<dbReference type="HOGENOM" id="CLU_000445_70_57_9"/>
<dbReference type="InterPro" id="IPR001633">
    <property type="entry name" value="EAL_dom"/>
</dbReference>
<organism evidence="2 3">
    <name type="scientific">Oribacterium parvum ACB1</name>
    <dbReference type="NCBI Taxonomy" id="796943"/>
    <lineage>
        <taxon>Bacteria</taxon>
        <taxon>Bacillati</taxon>
        <taxon>Bacillota</taxon>
        <taxon>Clostridia</taxon>
        <taxon>Lachnospirales</taxon>
        <taxon>Lachnospiraceae</taxon>
        <taxon>Oribacterium</taxon>
    </lineage>
</organism>
<dbReference type="InterPro" id="IPR035919">
    <property type="entry name" value="EAL_sf"/>
</dbReference>
<dbReference type="PANTHER" id="PTHR33121:SF71">
    <property type="entry name" value="OXYGEN SENSOR PROTEIN DOSP"/>
    <property type="match status" value="1"/>
</dbReference>
<dbReference type="SUPFAM" id="SSF141868">
    <property type="entry name" value="EAL domain-like"/>
    <property type="match status" value="1"/>
</dbReference>
<keyword evidence="3" id="KW-1185">Reference proteome</keyword>
<reference evidence="2" key="1">
    <citation type="submission" date="2011-08" db="EMBL/GenBank/DDBJ databases">
        <authorList>
            <consortium name="The Broad Institute Genome Sequencing Platform"/>
            <person name="Earl A."/>
            <person name="Ward D."/>
            <person name="Feldgarden M."/>
            <person name="Gevers D."/>
            <person name="Sizova M."/>
            <person name="Hazen A."/>
            <person name="Epstein S."/>
            <person name="Young S.K."/>
            <person name="Zeng Q."/>
            <person name="Gargeya S."/>
            <person name="Fitzgerald M."/>
            <person name="Haas B."/>
            <person name="Abouelleil A."/>
            <person name="Alvarado L."/>
            <person name="Arachchi H.M."/>
            <person name="Berlin A."/>
            <person name="Brown A."/>
            <person name="Chapman S.B."/>
            <person name="Chen Z."/>
            <person name="Dunbar C."/>
            <person name="Freedman E."/>
            <person name="Gearin G."/>
            <person name="Gellesch M."/>
            <person name="Goldberg J."/>
            <person name="Griggs A."/>
            <person name="Gujja S."/>
            <person name="Heiman D."/>
            <person name="Howarth C."/>
            <person name="Larson L."/>
            <person name="Lui A."/>
            <person name="MacDonald P.J.P."/>
            <person name="Montmayeur A."/>
            <person name="Murphy C."/>
            <person name="Neiman D."/>
            <person name="Pearson M."/>
            <person name="Priest M."/>
            <person name="Roberts A."/>
            <person name="Saif S."/>
            <person name="Shea T."/>
            <person name="Shenoy N."/>
            <person name="Sisk P."/>
            <person name="Stolte C."/>
            <person name="Sykes S."/>
            <person name="Wortman J."/>
            <person name="Nusbaum C."/>
            <person name="Birren B."/>
        </authorList>
    </citation>
    <scope>NUCLEOTIDE SEQUENCE</scope>
    <source>
        <strain evidence="2">ACB1</strain>
    </source>
</reference>
<evidence type="ECO:0000259" key="1">
    <source>
        <dbReference type="PROSITE" id="PS50883"/>
    </source>
</evidence>
<reference evidence="2" key="2">
    <citation type="submission" date="2013-03" db="EMBL/GenBank/DDBJ databases">
        <title>The Genome Sequence of Oribacterium sp. ACB1.</title>
        <authorList>
            <consortium name="The Broad Institute Genomics Platform"/>
            <consortium name="The Broad Institute Genome Sequencing Center for Infectious Disease"/>
            <person name="Earl A."/>
            <person name="Ward D."/>
            <person name="Feldgarden M."/>
            <person name="Gevers D."/>
            <person name="Sizova M."/>
            <person name="Hazen A."/>
            <person name="Epstein S."/>
            <person name="Walker B."/>
            <person name="Young S."/>
            <person name="Zeng Q."/>
            <person name="Gargeya S."/>
            <person name="Fitzgerald M."/>
            <person name="Haas B."/>
            <person name="Abouelleil A."/>
            <person name="Allen A.W."/>
            <person name="Alvarado L."/>
            <person name="Arachchi H.M."/>
            <person name="Berlin A.M."/>
            <person name="Chapman S.B."/>
            <person name="Gainer-Dewar J."/>
            <person name="Goldberg J."/>
            <person name="Griggs A."/>
            <person name="Gujja S."/>
            <person name="Hansen M."/>
            <person name="Howarth C."/>
            <person name="Imamovic A."/>
            <person name="Ireland A."/>
            <person name="Larimer J."/>
            <person name="McCowan C."/>
            <person name="Murphy C."/>
            <person name="Pearson M."/>
            <person name="Poon T.W."/>
            <person name="Priest M."/>
            <person name="Roberts A."/>
            <person name="Saif S."/>
            <person name="Shea T."/>
            <person name="Sisk P."/>
            <person name="Sykes S."/>
            <person name="Wortman J."/>
            <person name="Nusbaum C."/>
            <person name="Birren B."/>
        </authorList>
    </citation>
    <scope>NUCLEOTIDE SEQUENCE [LARGE SCALE GENOMIC DNA]</scope>
    <source>
        <strain evidence="2">ACB1</strain>
    </source>
</reference>
<comment type="caution">
    <text evidence="2">The sequence shown here is derived from an EMBL/GenBank/DDBJ whole genome shotgun (WGS) entry which is preliminary data.</text>
</comment>
<dbReference type="InterPro" id="IPR050706">
    <property type="entry name" value="Cyclic-di-GMP_PDE-like"/>
</dbReference>
<dbReference type="STRING" id="796943.HMPREF9625_01822"/>
<proteinExistence type="predicted"/>